<dbReference type="AlphaFoldDB" id="K9WI32"/>
<dbReference type="InterPro" id="IPR036365">
    <property type="entry name" value="PGBD-like_sf"/>
</dbReference>
<reference evidence="3 4" key="1">
    <citation type="submission" date="2012-06" db="EMBL/GenBank/DDBJ databases">
        <title>Finished chromosome of genome of Microcoleus sp. PCC 7113.</title>
        <authorList>
            <consortium name="US DOE Joint Genome Institute"/>
            <person name="Gugger M."/>
            <person name="Coursin T."/>
            <person name="Rippka R."/>
            <person name="Tandeau De Marsac N."/>
            <person name="Huntemann M."/>
            <person name="Wei C.-L."/>
            <person name="Han J."/>
            <person name="Detter J.C."/>
            <person name="Han C."/>
            <person name="Tapia R."/>
            <person name="Chen A."/>
            <person name="Kyrpides N."/>
            <person name="Mavromatis K."/>
            <person name="Markowitz V."/>
            <person name="Szeto E."/>
            <person name="Ivanova N."/>
            <person name="Pagani I."/>
            <person name="Pati A."/>
            <person name="Goodwin L."/>
            <person name="Nordberg H.P."/>
            <person name="Cantor M.N."/>
            <person name="Hua S.X."/>
            <person name="Woyke T."/>
            <person name="Kerfeld C.A."/>
        </authorList>
    </citation>
    <scope>NUCLEOTIDE SEQUENCE [LARGE SCALE GENOMIC DNA]</scope>
    <source>
        <strain evidence="3 4">PCC 7113</strain>
    </source>
</reference>
<dbReference type="Gene3D" id="1.10.101.10">
    <property type="entry name" value="PGBD-like superfamily/PGBD"/>
    <property type="match status" value="2"/>
</dbReference>
<dbReference type="SUPFAM" id="SSF47090">
    <property type="entry name" value="PGBD-like"/>
    <property type="match status" value="2"/>
</dbReference>
<evidence type="ECO:0000256" key="1">
    <source>
        <dbReference type="SAM" id="MobiDB-lite"/>
    </source>
</evidence>
<proteinExistence type="predicted"/>
<dbReference type="Pfam" id="PF01471">
    <property type="entry name" value="PG_binding_1"/>
    <property type="match status" value="2"/>
</dbReference>
<dbReference type="Proteomes" id="UP000010471">
    <property type="component" value="Chromosome"/>
</dbReference>
<accession>K9WI32</accession>
<organism evidence="3 4">
    <name type="scientific">Allocoleopsis franciscana PCC 7113</name>
    <dbReference type="NCBI Taxonomy" id="1173027"/>
    <lineage>
        <taxon>Bacteria</taxon>
        <taxon>Bacillati</taxon>
        <taxon>Cyanobacteriota</taxon>
        <taxon>Cyanophyceae</taxon>
        <taxon>Coleofasciculales</taxon>
        <taxon>Coleofasciculaceae</taxon>
        <taxon>Allocoleopsis</taxon>
        <taxon>Allocoleopsis franciscana</taxon>
    </lineage>
</organism>
<feature type="domain" description="Peptidoglycan binding-like" evidence="2">
    <location>
        <begin position="93"/>
        <end position="147"/>
    </location>
</feature>
<evidence type="ECO:0000259" key="2">
    <source>
        <dbReference type="Pfam" id="PF01471"/>
    </source>
</evidence>
<dbReference type="PATRIC" id="fig|1173027.3.peg.3790"/>
<dbReference type="HOGENOM" id="CLU_1244263_0_0_3"/>
<dbReference type="eggNOG" id="COG3409">
    <property type="taxonomic scope" value="Bacteria"/>
</dbReference>
<dbReference type="InterPro" id="IPR002477">
    <property type="entry name" value="Peptidoglycan-bd-like"/>
</dbReference>
<protein>
    <submittedName>
        <fullName evidence="3">Putative peptidoglycan binding protein</fullName>
    </submittedName>
</protein>
<evidence type="ECO:0000313" key="4">
    <source>
        <dbReference type="Proteomes" id="UP000010471"/>
    </source>
</evidence>
<feature type="domain" description="Peptidoglycan binding-like" evidence="2">
    <location>
        <begin position="39"/>
        <end position="86"/>
    </location>
</feature>
<keyword evidence="4" id="KW-1185">Reference proteome</keyword>
<name>K9WI32_9CYAN</name>
<dbReference type="KEGG" id="mic:Mic7113_3443"/>
<dbReference type="STRING" id="1173027.Mic7113_3443"/>
<dbReference type="PANTHER" id="PTHR48184">
    <property type="entry name" value="RICIN B-TYPE LECTIN DOMAIN-CONTAINING PROTEIN"/>
    <property type="match status" value="1"/>
</dbReference>
<dbReference type="InterPro" id="IPR036366">
    <property type="entry name" value="PGBDSf"/>
</dbReference>
<dbReference type="RefSeq" id="WP_015183314.1">
    <property type="nucleotide sequence ID" value="NC_019738.1"/>
</dbReference>
<evidence type="ECO:0000313" key="3">
    <source>
        <dbReference type="EMBL" id="AFZ19172.1"/>
    </source>
</evidence>
<dbReference type="PROSITE" id="PS51257">
    <property type="entry name" value="PROKAR_LIPOPROTEIN"/>
    <property type="match status" value="1"/>
</dbReference>
<sequence length="221" mass="23587">MMWNRYGVPVAIIGLGLAASVVSCEVAFAQRSRDYTPREFRAVLRGFGYNVTLGDTLTDEATRAAIRQFQQGYKLQVDGIAGPQTQNFAANIVKILKSNLNLTLQPSPALPITQFYDSQTEAAVKRFQEQVSLPVTGVANLQVRQRLDQEARSILGKPKPTSTPTPSPKPTPTPTPTPRATPQTTPPSPSPSPSPSTSPSPSPSLSPSPSPSPSPQTSPSP</sequence>
<dbReference type="PRINTS" id="PR01217">
    <property type="entry name" value="PRICHEXTENSN"/>
</dbReference>
<dbReference type="EMBL" id="CP003630">
    <property type="protein sequence ID" value="AFZ19172.1"/>
    <property type="molecule type" value="Genomic_DNA"/>
</dbReference>
<feature type="compositionally biased region" description="Pro residues" evidence="1">
    <location>
        <begin position="161"/>
        <end position="221"/>
    </location>
</feature>
<gene>
    <name evidence="3" type="ORF">Mic7113_3443</name>
</gene>
<feature type="region of interest" description="Disordered" evidence="1">
    <location>
        <begin position="151"/>
        <end position="221"/>
    </location>
</feature>
<dbReference type="PANTHER" id="PTHR48184:SF1">
    <property type="entry name" value="MEMBRANE-ASSOCIATED PROTEIN"/>
    <property type="match status" value="1"/>
</dbReference>